<dbReference type="STRING" id="1296565.SAMN05660657_03935"/>
<evidence type="ECO:0000313" key="3">
    <source>
        <dbReference type="Proteomes" id="UP000199546"/>
    </source>
</evidence>
<dbReference type="EMBL" id="FPBA01000017">
    <property type="protein sequence ID" value="SFT92938.1"/>
    <property type="molecule type" value="Genomic_DNA"/>
</dbReference>
<gene>
    <name evidence="2" type="ORF">SAMN05660657_03935</name>
</gene>
<protein>
    <submittedName>
        <fullName evidence="2">Uncharacterized protein</fullName>
    </submittedName>
</protein>
<organism evidence="2 3">
    <name type="scientific">Geodermatophilus amargosae</name>
    <dbReference type="NCBI Taxonomy" id="1296565"/>
    <lineage>
        <taxon>Bacteria</taxon>
        <taxon>Bacillati</taxon>
        <taxon>Actinomycetota</taxon>
        <taxon>Actinomycetes</taxon>
        <taxon>Geodermatophilales</taxon>
        <taxon>Geodermatophilaceae</taxon>
        <taxon>Geodermatophilus</taxon>
    </lineage>
</organism>
<dbReference type="Proteomes" id="UP000199546">
    <property type="component" value="Unassembled WGS sequence"/>
</dbReference>
<proteinExistence type="predicted"/>
<feature type="region of interest" description="Disordered" evidence="1">
    <location>
        <begin position="47"/>
        <end position="76"/>
    </location>
</feature>
<reference evidence="3" key="1">
    <citation type="submission" date="2016-10" db="EMBL/GenBank/DDBJ databases">
        <authorList>
            <person name="Varghese N."/>
            <person name="Submissions S."/>
        </authorList>
    </citation>
    <scope>NUCLEOTIDE SEQUENCE [LARGE SCALE GENOMIC DNA]</scope>
    <source>
        <strain evidence="3">DSM 46136</strain>
    </source>
</reference>
<name>A0A1I7C0N1_9ACTN</name>
<evidence type="ECO:0000313" key="2">
    <source>
        <dbReference type="EMBL" id="SFT92938.1"/>
    </source>
</evidence>
<evidence type="ECO:0000256" key="1">
    <source>
        <dbReference type="SAM" id="MobiDB-lite"/>
    </source>
</evidence>
<keyword evidence="3" id="KW-1185">Reference proteome</keyword>
<dbReference type="AlphaFoldDB" id="A0A1I7C0N1"/>
<sequence length="93" mass="10054">MWAIGAHRIGVVGSVAQHRVHQRGSTKVRAPASVLVDLTTRPCPRTRTAAARTSIVPASRSTAFQDRPQASPMRSPVAIRKPTRSGRQRAMAC</sequence>
<accession>A0A1I7C0N1</accession>